<comment type="caution">
    <text evidence="2">The sequence shown here is derived from an EMBL/GenBank/DDBJ whole genome shotgun (WGS) entry which is preliminary data.</text>
</comment>
<reference evidence="2" key="1">
    <citation type="submission" date="2020-10" db="EMBL/GenBank/DDBJ databases">
        <authorList>
            <person name="Castelo-Branco R."/>
            <person name="Eusebio N."/>
            <person name="Adriana R."/>
            <person name="Vieira A."/>
            <person name="Brugerolle De Fraissinette N."/>
            <person name="Rezende De Castro R."/>
            <person name="Schneider M.P."/>
            <person name="Vasconcelos V."/>
            <person name="Leao P.N."/>
        </authorList>
    </citation>
    <scope>NUCLEOTIDE SEQUENCE</scope>
    <source>
        <strain evidence="2">LEGE 11480</strain>
    </source>
</reference>
<keyword evidence="1" id="KW-0812">Transmembrane</keyword>
<dbReference type="EMBL" id="JADEXQ010000120">
    <property type="protein sequence ID" value="MBE9032706.1"/>
    <property type="molecule type" value="Genomic_DNA"/>
</dbReference>
<evidence type="ECO:0000313" key="2">
    <source>
        <dbReference type="EMBL" id="MBE9032706.1"/>
    </source>
</evidence>
<feature type="transmembrane region" description="Helical" evidence="1">
    <location>
        <begin position="17"/>
        <end position="40"/>
    </location>
</feature>
<evidence type="ECO:0000256" key="1">
    <source>
        <dbReference type="SAM" id="Phobius"/>
    </source>
</evidence>
<dbReference type="InterPro" id="IPR046555">
    <property type="entry name" value="DUF6709"/>
</dbReference>
<feature type="transmembrane region" description="Helical" evidence="1">
    <location>
        <begin position="167"/>
        <end position="188"/>
    </location>
</feature>
<accession>A0A928VQA4</accession>
<dbReference type="Pfam" id="PF20456">
    <property type="entry name" value="DUF6709"/>
    <property type="match status" value="1"/>
</dbReference>
<protein>
    <submittedName>
        <fullName evidence="2">Uncharacterized protein</fullName>
    </submittedName>
</protein>
<proteinExistence type="predicted"/>
<evidence type="ECO:0000313" key="3">
    <source>
        <dbReference type="Proteomes" id="UP000625316"/>
    </source>
</evidence>
<dbReference type="RefSeq" id="WP_264327524.1">
    <property type="nucleotide sequence ID" value="NZ_JADEXQ010000120.1"/>
</dbReference>
<keyword evidence="1" id="KW-1133">Transmembrane helix</keyword>
<dbReference type="AlphaFoldDB" id="A0A928VQA4"/>
<organism evidence="2 3">
    <name type="scientific">Romeriopsis navalis LEGE 11480</name>
    <dbReference type="NCBI Taxonomy" id="2777977"/>
    <lineage>
        <taxon>Bacteria</taxon>
        <taxon>Bacillati</taxon>
        <taxon>Cyanobacteriota</taxon>
        <taxon>Cyanophyceae</taxon>
        <taxon>Leptolyngbyales</taxon>
        <taxon>Leptolyngbyaceae</taxon>
        <taxon>Romeriopsis</taxon>
        <taxon>Romeriopsis navalis</taxon>
    </lineage>
</organism>
<sequence length="341" mass="38760">MWDGFIGKQIQRTNRNLLITTIGLVALPASFGIFGMRYWMNFFSGPVKTTGEALVKFDGKIPDRNFITVEGSKTTKTGVKETTTRRRRGRVTSRRVSANYSLLRIGKKLLIVKAKPEDAKSKTFTGELQPLSTKVQNRIIDPLTKKYPKAKSLFLPYMLDQEEDYTFPGYMGLVIGLPCAGFGVWNLLKLKKRKANPKVHPIVKQISGDQDADTVVSTIEQSMSAAQTIGKTTITHDWLFQPSFYGMKSVRLDHLVWFYQKVTTHKRYGIPIRKSYSTVLHDRAGRTIELAAKESQVSEVINLLYAKAPWAVTGYSDDLKKRWTKEREQMITAVDQRRQTA</sequence>
<keyword evidence="3" id="KW-1185">Reference proteome</keyword>
<keyword evidence="1" id="KW-0472">Membrane</keyword>
<dbReference type="Proteomes" id="UP000625316">
    <property type="component" value="Unassembled WGS sequence"/>
</dbReference>
<gene>
    <name evidence="2" type="ORF">IQ266_23495</name>
</gene>
<name>A0A928VQA4_9CYAN</name>